<dbReference type="EMBL" id="ML977039">
    <property type="protein sequence ID" value="KAF1949246.1"/>
    <property type="molecule type" value="Genomic_DNA"/>
</dbReference>
<dbReference type="Proteomes" id="UP000800035">
    <property type="component" value="Unassembled WGS sequence"/>
</dbReference>
<dbReference type="AlphaFoldDB" id="A0A6A5TEP6"/>
<dbReference type="OrthoDB" id="3925403at2759"/>
<organism evidence="1 2">
    <name type="scientific">Byssothecium circinans</name>
    <dbReference type="NCBI Taxonomy" id="147558"/>
    <lineage>
        <taxon>Eukaryota</taxon>
        <taxon>Fungi</taxon>
        <taxon>Dikarya</taxon>
        <taxon>Ascomycota</taxon>
        <taxon>Pezizomycotina</taxon>
        <taxon>Dothideomycetes</taxon>
        <taxon>Pleosporomycetidae</taxon>
        <taxon>Pleosporales</taxon>
        <taxon>Massarineae</taxon>
        <taxon>Massarinaceae</taxon>
        <taxon>Byssothecium</taxon>
    </lineage>
</organism>
<keyword evidence="2" id="KW-1185">Reference proteome</keyword>
<evidence type="ECO:0000313" key="1">
    <source>
        <dbReference type="EMBL" id="KAF1949246.1"/>
    </source>
</evidence>
<gene>
    <name evidence="1" type="ORF">CC80DRAFT_555452</name>
</gene>
<dbReference type="InterPro" id="IPR027417">
    <property type="entry name" value="P-loop_NTPase"/>
</dbReference>
<sequence length="187" mass="20698">MVYCIRVLAVEKLLPAACRNEQTDEDQELFLYVREKYLADGSYSLMSEAISLLAYGKRETGKRLRVELHTLDYQHTAVSISRVVVGESFSKGYQDKIRETEEAEHRFLGLEGGEGEQKEAWTSSSEQVLSQEEVGFQLVEQEQALHAVLDGQTPLVVVLLTGGGKSLLFSVPACLEGAGITVVVVPY</sequence>
<proteinExistence type="predicted"/>
<reference evidence="1" key="1">
    <citation type="journal article" date="2020" name="Stud. Mycol.">
        <title>101 Dothideomycetes genomes: a test case for predicting lifestyles and emergence of pathogens.</title>
        <authorList>
            <person name="Haridas S."/>
            <person name="Albert R."/>
            <person name="Binder M."/>
            <person name="Bloem J."/>
            <person name="Labutti K."/>
            <person name="Salamov A."/>
            <person name="Andreopoulos B."/>
            <person name="Baker S."/>
            <person name="Barry K."/>
            <person name="Bills G."/>
            <person name="Bluhm B."/>
            <person name="Cannon C."/>
            <person name="Castanera R."/>
            <person name="Culley D."/>
            <person name="Daum C."/>
            <person name="Ezra D."/>
            <person name="Gonzalez J."/>
            <person name="Henrissat B."/>
            <person name="Kuo A."/>
            <person name="Liang C."/>
            <person name="Lipzen A."/>
            <person name="Lutzoni F."/>
            <person name="Magnuson J."/>
            <person name="Mondo S."/>
            <person name="Nolan M."/>
            <person name="Ohm R."/>
            <person name="Pangilinan J."/>
            <person name="Park H.-J."/>
            <person name="Ramirez L."/>
            <person name="Alfaro M."/>
            <person name="Sun H."/>
            <person name="Tritt A."/>
            <person name="Yoshinaga Y."/>
            <person name="Zwiers L.-H."/>
            <person name="Turgeon B."/>
            <person name="Goodwin S."/>
            <person name="Spatafora J."/>
            <person name="Crous P."/>
            <person name="Grigoriev I."/>
        </authorList>
    </citation>
    <scope>NUCLEOTIDE SEQUENCE</scope>
    <source>
        <strain evidence="1">CBS 675.92</strain>
    </source>
</reference>
<accession>A0A6A5TEP6</accession>
<evidence type="ECO:0000313" key="2">
    <source>
        <dbReference type="Proteomes" id="UP000800035"/>
    </source>
</evidence>
<protein>
    <recommendedName>
        <fullName evidence="3">DEAD/DEAH box helicase domain-containing protein</fullName>
    </recommendedName>
</protein>
<dbReference type="Gene3D" id="3.40.50.300">
    <property type="entry name" value="P-loop containing nucleotide triphosphate hydrolases"/>
    <property type="match status" value="1"/>
</dbReference>
<name>A0A6A5TEP6_9PLEO</name>
<evidence type="ECO:0008006" key="3">
    <source>
        <dbReference type="Google" id="ProtNLM"/>
    </source>
</evidence>